<proteinExistence type="inferred from homology"/>
<keyword evidence="4" id="KW-0539">Nucleus</keyword>
<evidence type="ECO:0000313" key="8">
    <source>
        <dbReference type="Proteomes" id="UP000636800"/>
    </source>
</evidence>
<keyword evidence="8" id="KW-1185">Reference proteome</keyword>
<dbReference type="PANTHER" id="PTHR36884">
    <property type="entry name" value="FIP1[III]-LIKE PROTEIN"/>
    <property type="match status" value="1"/>
</dbReference>
<name>A0A835UUA1_VANPL</name>
<evidence type="ECO:0000313" key="7">
    <source>
        <dbReference type="EMBL" id="KAG0474218.1"/>
    </source>
</evidence>
<organism evidence="7 8">
    <name type="scientific">Vanilla planifolia</name>
    <name type="common">Vanilla</name>
    <dbReference type="NCBI Taxonomy" id="51239"/>
    <lineage>
        <taxon>Eukaryota</taxon>
        <taxon>Viridiplantae</taxon>
        <taxon>Streptophyta</taxon>
        <taxon>Embryophyta</taxon>
        <taxon>Tracheophyta</taxon>
        <taxon>Spermatophyta</taxon>
        <taxon>Magnoliopsida</taxon>
        <taxon>Liliopsida</taxon>
        <taxon>Asparagales</taxon>
        <taxon>Orchidaceae</taxon>
        <taxon>Vanilloideae</taxon>
        <taxon>Vanilleae</taxon>
        <taxon>Vanilla</taxon>
    </lineage>
</organism>
<dbReference type="Pfam" id="PF05182">
    <property type="entry name" value="Fip1"/>
    <property type="match status" value="1"/>
</dbReference>
<evidence type="ECO:0000259" key="6">
    <source>
        <dbReference type="Pfam" id="PF05182"/>
    </source>
</evidence>
<sequence length="1031" mass="116018">MVDFDDFGELYSDLEVQAIAGVPAIVLNDEDSPNKLSQLSGDDVDDEEDDGDDLVILSGTGCSSKKRRSAEYGLSVDGYLPRSGERKGARRIGPTSLLGASAIRAWDILSGRANWHQLTKSGTFCNGSYGLAFPVAFSNGRDFYLPQNRSIFDIDVESFECKPWRFNGVDITEYFNFGLDEEGWKNYCKQLVLFQQNTFPMCEPSMLNKFSQTISSDVAYCGGENGLFSIPDDLDVKRNSIRLPKGRAIEVESGNGERIPSIEARRSRNRDSDVVIQITTEAALGNTSDPSMNIINHAVQDVTKIQSLSSSNNELFRSTFPVDTCAKKCEGTFVPNDGHQPHVDHSCANKNAEILEKLDDQKCHAASPSRNISLSNLGPFSSGLFCNSSKFSDHGAHSEASKGGVCMEEVPGPGCVPVSSGSCLQEVVFSDCYFSSEAASEMSKADHRSFHGGSPDCLVGLNYSKQSTPCNVGGMNSSSEDGNASPRAREHQNGTCATNFRNRDNNEHETHCGEISVMVRNFCGKELHSSFLNHQEKGHGQDLLLVGKRQERSSTTDVKKRKHCHDRAERVKYSRKTMSVVRSDNFQSSSEKFHYNTKDLRTWQRTVDEQNTRMKGHHDSMAINSRHSERSLDESFGRSVSFLYKDEESFMHKHDRFPCNSGKFYRLQQLDNYGKTQLFGTERSYLEDSEVLRSREDGLHHPRSFEDTHYAEEQDGENHTFMRSQLHHICKSENYMGHIKVSGLSPSNDAYSRRRKRCLAFPEVFDIVDVKFRHQYRKFSSTDKFYDNYLSDTDSMDLVGSLHDNFVKDRCELAERVCKESVNMRLNSLKGKVTRCKINRSNSIHVGNESDLIKETRDSKHKKDSSHFSVEVIGTCRSNKDIIAKCSNTYSISKEAEMEDFEEGQLIEEPDAQETAVKINFNPDGRSSASSPNAATSLHPLLNNKMNLDYPLQSNNLVGRYDRNHLLETLAKMERRRQRFKDPIPPKKASEISIVMQPDSNIEHGMKQQRPTRKDDGAAANYHILSSWTVV</sequence>
<evidence type="ECO:0000256" key="2">
    <source>
        <dbReference type="ARBA" id="ARBA00007459"/>
    </source>
</evidence>
<dbReference type="AlphaFoldDB" id="A0A835UUA1"/>
<comment type="similarity">
    <text evidence="2">Belongs to the FIP1 family.</text>
</comment>
<gene>
    <name evidence="7" type="ORF">HPP92_016075</name>
</gene>
<dbReference type="Proteomes" id="UP000636800">
    <property type="component" value="Chromosome 7"/>
</dbReference>
<evidence type="ECO:0000256" key="1">
    <source>
        <dbReference type="ARBA" id="ARBA00004123"/>
    </source>
</evidence>
<evidence type="ECO:0000256" key="4">
    <source>
        <dbReference type="ARBA" id="ARBA00023242"/>
    </source>
</evidence>
<dbReference type="GO" id="GO:0006397">
    <property type="term" value="P:mRNA processing"/>
    <property type="evidence" value="ECO:0007669"/>
    <property type="project" value="UniProtKB-KW"/>
</dbReference>
<dbReference type="InterPro" id="IPR007854">
    <property type="entry name" value="Fip1_dom"/>
</dbReference>
<dbReference type="GO" id="GO:0005634">
    <property type="term" value="C:nucleus"/>
    <property type="evidence" value="ECO:0007669"/>
    <property type="project" value="UniProtKB-SubCell"/>
</dbReference>
<keyword evidence="3" id="KW-0507">mRNA processing</keyword>
<comment type="caution">
    <text evidence="7">The sequence shown here is derived from an EMBL/GenBank/DDBJ whole genome shotgun (WGS) entry which is preliminary data.</text>
</comment>
<comment type="subcellular location">
    <subcellularLocation>
        <location evidence="1">Nucleus</location>
    </subcellularLocation>
</comment>
<feature type="region of interest" description="Disordered" evidence="5">
    <location>
        <begin position="474"/>
        <end position="502"/>
    </location>
</feature>
<evidence type="ECO:0000256" key="5">
    <source>
        <dbReference type="SAM" id="MobiDB-lite"/>
    </source>
</evidence>
<reference evidence="7 8" key="1">
    <citation type="journal article" date="2020" name="Nat. Food">
        <title>A phased Vanilla planifolia genome enables genetic improvement of flavour and production.</title>
        <authorList>
            <person name="Hasing T."/>
            <person name="Tang H."/>
            <person name="Brym M."/>
            <person name="Khazi F."/>
            <person name="Huang T."/>
            <person name="Chambers A.H."/>
        </authorList>
    </citation>
    <scope>NUCLEOTIDE SEQUENCE [LARGE SCALE GENOMIC DNA]</scope>
    <source>
        <tissue evidence="7">Leaf</tissue>
    </source>
</reference>
<feature type="domain" description="Pre-mRNA polyadenylation factor Fip1" evidence="6">
    <location>
        <begin position="153"/>
        <end position="190"/>
    </location>
</feature>
<dbReference type="InterPro" id="IPR044976">
    <property type="entry name" value="FIPS5/FIPS3-like"/>
</dbReference>
<dbReference type="PANTHER" id="PTHR36884:SF4">
    <property type="entry name" value="FIP1[III]-LIKE PROTEIN"/>
    <property type="match status" value="1"/>
</dbReference>
<accession>A0A835UUA1</accession>
<protein>
    <recommendedName>
        <fullName evidence="6">Pre-mRNA polyadenylation factor Fip1 domain-containing protein</fullName>
    </recommendedName>
</protein>
<evidence type="ECO:0000256" key="3">
    <source>
        <dbReference type="ARBA" id="ARBA00022664"/>
    </source>
</evidence>
<dbReference type="EMBL" id="JADCNL010000007">
    <property type="protein sequence ID" value="KAG0474218.1"/>
    <property type="molecule type" value="Genomic_DNA"/>
</dbReference>